<organism evidence="1 2">
    <name type="scientific">Winogradskya consettensis</name>
    <dbReference type="NCBI Taxonomy" id="113560"/>
    <lineage>
        <taxon>Bacteria</taxon>
        <taxon>Bacillati</taxon>
        <taxon>Actinomycetota</taxon>
        <taxon>Actinomycetes</taxon>
        <taxon>Micromonosporales</taxon>
        <taxon>Micromonosporaceae</taxon>
        <taxon>Winogradskya</taxon>
    </lineage>
</organism>
<gene>
    <name evidence="1" type="ORF">Aco04nite_93000</name>
</gene>
<accession>A0A919T3R0</accession>
<protein>
    <submittedName>
        <fullName evidence="1">Uncharacterized protein</fullName>
    </submittedName>
</protein>
<keyword evidence="2" id="KW-1185">Reference proteome</keyword>
<dbReference type="Gene3D" id="1.10.287.1080">
    <property type="entry name" value="MazG-like"/>
    <property type="match status" value="1"/>
</dbReference>
<name>A0A919T3R0_9ACTN</name>
<dbReference type="AlphaFoldDB" id="A0A919T3R0"/>
<evidence type="ECO:0000313" key="2">
    <source>
        <dbReference type="Proteomes" id="UP000680865"/>
    </source>
</evidence>
<evidence type="ECO:0000313" key="1">
    <source>
        <dbReference type="EMBL" id="GIM84757.1"/>
    </source>
</evidence>
<proteinExistence type="predicted"/>
<sequence length="204" mass="22796">MSHANDEKTIEQMTAEIRAVNIEKGWRTADGGLGATSFGDYVALLHSELSEALEAYRDHRLDDATGKREEIWTHAAMCEAPIFQGYRPAKPEGVGSEFADVLIRLLDTCDVCGVRPFERDLTLADVFPVDGPYLISFGDWIAWLHLLTAHLGSTKLADDAAYLLRALIATCEHFGLDLTAEYERKITYNRTRPYQHGGRTLADH</sequence>
<reference evidence="1" key="1">
    <citation type="submission" date="2021-03" db="EMBL/GenBank/DDBJ databases">
        <title>Whole genome shotgun sequence of Actinoplanes consettensis NBRC 14913.</title>
        <authorList>
            <person name="Komaki H."/>
            <person name="Tamura T."/>
        </authorList>
    </citation>
    <scope>NUCLEOTIDE SEQUENCE</scope>
    <source>
        <strain evidence="1">NBRC 14913</strain>
    </source>
</reference>
<dbReference type="EMBL" id="BOQP01000071">
    <property type="protein sequence ID" value="GIM84757.1"/>
    <property type="molecule type" value="Genomic_DNA"/>
</dbReference>
<dbReference type="RefSeq" id="WP_213003576.1">
    <property type="nucleotide sequence ID" value="NZ_BAAATW010000011.1"/>
</dbReference>
<comment type="caution">
    <text evidence="1">The sequence shown here is derived from an EMBL/GenBank/DDBJ whole genome shotgun (WGS) entry which is preliminary data.</text>
</comment>
<dbReference type="Proteomes" id="UP000680865">
    <property type="component" value="Unassembled WGS sequence"/>
</dbReference>